<proteinExistence type="predicted"/>
<gene>
    <name evidence="2" type="ORF">ACFQ16_02605</name>
</gene>
<keyword evidence="1" id="KW-1133">Transmembrane helix</keyword>
<keyword evidence="1" id="KW-0472">Membrane</keyword>
<protein>
    <submittedName>
        <fullName evidence="2">Uncharacterized protein</fullName>
    </submittedName>
</protein>
<name>A0ABW3FJF8_9PSEU</name>
<evidence type="ECO:0000256" key="1">
    <source>
        <dbReference type="SAM" id="Phobius"/>
    </source>
</evidence>
<evidence type="ECO:0000313" key="3">
    <source>
        <dbReference type="Proteomes" id="UP001597018"/>
    </source>
</evidence>
<feature type="transmembrane region" description="Helical" evidence="1">
    <location>
        <begin position="33"/>
        <end position="54"/>
    </location>
</feature>
<keyword evidence="3" id="KW-1185">Reference proteome</keyword>
<dbReference type="EMBL" id="JBHTIW010000001">
    <property type="protein sequence ID" value="MFD0918624.1"/>
    <property type="molecule type" value="Genomic_DNA"/>
</dbReference>
<organism evidence="2 3">
    <name type="scientific">Saccharopolyspora rosea</name>
    <dbReference type="NCBI Taxonomy" id="524884"/>
    <lineage>
        <taxon>Bacteria</taxon>
        <taxon>Bacillati</taxon>
        <taxon>Actinomycetota</taxon>
        <taxon>Actinomycetes</taxon>
        <taxon>Pseudonocardiales</taxon>
        <taxon>Pseudonocardiaceae</taxon>
        <taxon>Saccharopolyspora</taxon>
    </lineage>
</organism>
<sequence>MADDERPDVLTLVAGLIALAVSGYVLLGYAGDLQWLLAVGAAVVGVLMLVVSLLRRSPQDR</sequence>
<evidence type="ECO:0000313" key="2">
    <source>
        <dbReference type="EMBL" id="MFD0918624.1"/>
    </source>
</evidence>
<dbReference type="RefSeq" id="WP_263249684.1">
    <property type="nucleotide sequence ID" value="NZ_BAABLT010000022.1"/>
</dbReference>
<dbReference type="Proteomes" id="UP001597018">
    <property type="component" value="Unassembled WGS sequence"/>
</dbReference>
<reference evidence="3" key="1">
    <citation type="journal article" date="2019" name="Int. J. Syst. Evol. Microbiol.">
        <title>The Global Catalogue of Microorganisms (GCM) 10K type strain sequencing project: providing services to taxonomists for standard genome sequencing and annotation.</title>
        <authorList>
            <consortium name="The Broad Institute Genomics Platform"/>
            <consortium name="The Broad Institute Genome Sequencing Center for Infectious Disease"/>
            <person name="Wu L."/>
            <person name="Ma J."/>
        </authorList>
    </citation>
    <scope>NUCLEOTIDE SEQUENCE [LARGE SCALE GENOMIC DNA]</scope>
    <source>
        <strain evidence="3">CCUG 56401</strain>
    </source>
</reference>
<feature type="transmembrane region" description="Helical" evidence="1">
    <location>
        <begin position="9"/>
        <end position="27"/>
    </location>
</feature>
<keyword evidence="1" id="KW-0812">Transmembrane</keyword>
<comment type="caution">
    <text evidence="2">The sequence shown here is derived from an EMBL/GenBank/DDBJ whole genome shotgun (WGS) entry which is preliminary data.</text>
</comment>
<accession>A0ABW3FJF8</accession>